<protein>
    <recommendedName>
        <fullName evidence="4">NAD(P)-binding domain-containing protein</fullName>
    </recommendedName>
</protein>
<organism evidence="5 6">
    <name type="scientific">Exophiala mesophila</name>
    <name type="common">Black yeast-like fungus</name>
    <dbReference type="NCBI Taxonomy" id="212818"/>
    <lineage>
        <taxon>Eukaryota</taxon>
        <taxon>Fungi</taxon>
        <taxon>Dikarya</taxon>
        <taxon>Ascomycota</taxon>
        <taxon>Pezizomycotina</taxon>
        <taxon>Eurotiomycetes</taxon>
        <taxon>Chaetothyriomycetidae</taxon>
        <taxon>Chaetothyriales</taxon>
        <taxon>Herpotrichiellaceae</taxon>
        <taxon>Exophiala</taxon>
    </lineage>
</organism>
<dbReference type="InterPro" id="IPR051609">
    <property type="entry name" value="NmrA/Isoflavone_reductase-like"/>
</dbReference>
<dbReference type="VEuPathDB" id="FungiDB:PV10_01012"/>
<evidence type="ECO:0000256" key="1">
    <source>
        <dbReference type="ARBA" id="ARBA00005725"/>
    </source>
</evidence>
<evidence type="ECO:0000256" key="3">
    <source>
        <dbReference type="ARBA" id="ARBA00023002"/>
    </source>
</evidence>
<reference evidence="5 6" key="1">
    <citation type="submission" date="2017-03" db="EMBL/GenBank/DDBJ databases">
        <title>Genomes of endolithic fungi from Antarctica.</title>
        <authorList>
            <person name="Coleine C."/>
            <person name="Masonjones S."/>
            <person name="Stajich J.E."/>
        </authorList>
    </citation>
    <scope>NUCLEOTIDE SEQUENCE [LARGE SCALE GENOMIC DNA]</scope>
    <source>
        <strain evidence="5 6">CCFEE 6314</strain>
    </source>
</reference>
<comment type="similarity">
    <text evidence="1">Belongs to the NmrA-type oxidoreductase family. Isoflavone reductase subfamily.</text>
</comment>
<evidence type="ECO:0000259" key="4">
    <source>
        <dbReference type="Pfam" id="PF13460"/>
    </source>
</evidence>
<dbReference type="OrthoDB" id="10000533at2759"/>
<dbReference type="Pfam" id="PF13460">
    <property type="entry name" value="NAD_binding_10"/>
    <property type="match status" value="1"/>
</dbReference>
<feature type="domain" description="NAD(P)-binding" evidence="4">
    <location>
        <begin position="12"/>
        <end position="142"/>
    </location>
</feature>
<comment type="caution">
    <text evidence="5">The sequence shown here is derived from an EMBL/GenBank/DDBJ whole genome shotgun (WGS) entry which is preliminary data.</text>
</comment>
<dbReference type="SUPFAM" id="SSF51735">
    <property type="entry name" value="NAD(P)-binding Rossmann-fold domains"/>
    <property type="match status" value="1"/>
</dbReference>
<keyword evidence="3" id="KW-0560">Oxidoreductase</keyword>
<keyword evidence="2" id="KW-0521">NADP</keyword>
<evidence type="ECO:0000313" key="6">
    <source>
        <dbReference type="Proteomes" id="UP000288859"/>
    </source>
</evidence>
<evidence type="ECO:0000313" key="5">
    <source>
        <dbReference type="EMBL" id="RVX72122.1"/>
    </source>
</evidence>
<sequence length="282" mass="30820">MRIAIAGTNGLAQYIANYIDNTTSHQFVVLSRSPAPALVARGWQVIQVDYAKSNSTDLRFNLTGVDIVISTISGHAQMVLIEAAAATHVRRFVPSEFGGPPALRPRNDLSDNQRRAALGRLHQLEASGMRFTIFTCGILYERFAPGGLAASQIATGSVTAQEGSYLMDFRHRKAQIPVHGPSGNIPRICMTSARDVARDVVAIAEQVQGSPFEISNHTRASLQDSLTYARATGDRAREEHVHDLLATSEGRFDFTTTTLNQLVSVQPEGFRDWLLRAWSSAT</sequence>
<dbReference type="InterPro" id="IPR036291">
    <property type="entry name" value="NAD(P)-bd_dom_sf"/>
</dbReference>
<dbReference type="GO" id="GO:0016491">
    <property type="term" value="F:oxidoreductase activity"/>
    <property type="evidence" value="ECO:0007669"/>
    <property type="project" value="UniProtKB-KW"/>
</dbReference>
<name>A0A438N920_EXOME</name>
<dbReference type="InterPro" id="IPR016040">
    <property type="entry name" value="NAD(P)-bd_dom"/>
</dbReference>
<evidence type="ECO:0000256" key="2">
    <source>
        <dbReference type="ARBA" id="ARBA00022857"/>
    </source>
</evidence>
<dbReference type="Gene3D" id="3.40.50.720">
    <property type="entry name" value="NAD(P)-binding Rossmann-like Domain"/>
    <property type="match status" value="1"/>
</dbReference>
<accession>A0A438N920</accession>
<dbReference type="EMBL" id="NAJM01000014">
    <property type="protein sequence ID" value="RVX72122.1"/>
    <property type="molecule type" value="Genomic_DNA"/>
</dbReference>
<dbReference type="Proteomes" id="UP000288859">
    <property type="component" value="Unassembled WGS sequence"/>
</dbReference>
<dbReference type="AlphaFoldDB" id="A0A438N920"/>
<dbReference type="PANTHER" id="PTHR47706">
    <property type="entry name" value="NMRA-LIKE FAMILY PROTEIN"/>
    <property type="match status" value="1"/>
</dbReference>
<gene>
    <name evidence="5" type="ORF">B0A52_04720</name>
</gene>
<dbReference type="PANTHER" id="PTHR47706:SF5">
    <property type="entry name" value="ISOFLAVONE REDUCTASE"/>
    <property type="match status" value="1"/>
</dbReference>
<proteinExistence type="inferred from homology"/>